<dbReference type="Pfam" id="PF02410">
    <property type="entry name" value="RsfS"/>
    <property type="match status" value="1"/>
</dbReference>
<dbReference type="GO" id="GO:0090071">
    <property type="term" value="P:negative regulation of ribosome biogenesis"/>
    <property type="evidence" value="ECO:0007669"/>
    <property type="project" value="TreeGrafter"/>
</dbReference>
<accession>A0A2T7PY21</accession>
<dbReference type="Gene3D" id="3.30.460.10">
    <property type="entry name" value="Beta Polymerase, domain 2"/>
    <property type="match status" value="1"/>
</dbReference>
<dbReference type="NCBIfam" id="TIGR00090">
    <property type="entry name" value="rsfS_iojap_ybeB"/>
    <property type="match status" value="1"/>
</dbReference>
<dbReference type="HAMAP" id="MF_01477">
    <property type="entry name" value="Iojap_RsfS"/>
    <property type="match status" value="1"/>
</dbReference>
<dbReference type="EMBL" id="PZQS01000001">
    <property type="protein sequence ID" value="PVD38308.1"/>
    <property type="molecule type" value="Genomic_DNA"/>
</dbReference>
<dbReference type="GO" id="GO:0005739">
    <property type="term" value="C:mitochondrion"/>
    <property type="evidence" value="ECO:0007669"/>
    <property type="project" value="UniProtKB-SubCell"/>
</dbReference>
<evidence type="ECO:0000256" key="5">
    <source>
        <dbReference type="ARBA" id="ARBA00073331"/>
    </source>
</evidence>
<dbReference type="InterPro" id="IPR043519">
    <property type="entry name" value="NT_sf"/>
</dbReference>
<dbReference type="OrthoDB" id="21330at2759"/>
<gene>
    <name evidence="7" type="ORF">C0Q70_00920</name>
</gene>
<evidence type="ECO:0000256" key="4">
    <source>
        <dbReference type="ARBA" id="ARBA00053669"/>
    </source>
</evidence>
<evidence type="ECO:0000256" key="6">
    <source>
        <dbReference type="SAM" id="MobiDB-lite"/>
    </source>
</evidence>
<proteinExistence type="inferred from homology"/>
<comment type="caution">
    <text evidence="7">The sequence shown here is derived from an EMBL/GenBank/DDBJ whole genome shotgun (WGS) entry which is preliminary data.</text>
</comment>
<dbReference type="AlphaFoldDB" id="A0A2T7PY21"/>
<comment type="function">
    <text evidence="4">Required for normal mitochondrial ribosome function and mitochondrial translation. May play a role in ribosome biogenesis by preventing premature association of the 28S and 39S ribosomal subunits. Interacts with mitochondrial ribosomal protein uL14m (MRPL14), probably blocking formation of intersubunit bridge B8, preventing association of the 28S and 39S ribosomal subunits. Addition to isolated mitochondrial ribosomal subunits partially inhibits translation, probably by interfering with the association of the 28S and 39S ribosomal subunits and the formation of functional ribosomes. May also participate in the assembly and/or regulation of the stability of the large subunit of the mitochondrial ribosome. May function as a ribosomal silencing factor.</text>
</comment>
<dbReference type="InterPro" id="IPR004394">
    <property type="entry name" value="Iojap/RsfS/C7orf30"/>
</dbReference>
<dbReference type="GO" id="GO:0043023">
    <property type="term" value="F:ribosomal large subunit binding"/>
    <property type="evidence" value="ECO:0007669"/>
    <property type="project" value="TreeGrafter"/>
</dbReference>
<evidence type="ECO:0000256" key="3">
    <source>
        <dbReference type="ARBA" id="ARBA00023128"/>
    </source>
</evidence>
<dbReference type="GO" id="GO:0017148">
    <property type="term" value="P:negative regulation of translation"/>
    <property type="evidence" value="ECO:0007669"/>
    <property type="project" value="TreeGrafter"/>
</dbReference>
<reference evidence="7 8" key="1">
    <citation type="submission" date="2018-04" db="EMBL/GenBank/DDBJ databases">
        <title>The genome of golden apple snail Pomacea canaliculata provides insight into stress tolerance and invasive adaptation.</title>
        <authorList>
            <person name="Liu C."/>
            <person name="Liu B."/>
            <person name="Ren Y."/>
            <person name="Zhang Y."/>
            <person name="Wang H."/>
            <person name="Li S."/>
            <person name="Jiang F."/>
            <person name="Yin L."/>
            <person name="Zhang G."/>
            <person name="Qian W."/>
            <person name="Fan W."/>
        </authorList>
    </citation>
    <scope>NUCLEOTIDE SEQUENCE [LARGE SCALE GENOMIC DNA]</scope>
    <source>
        <strain evidence="7">SZHN2017</strain>
        <tissue evidence="7">Muscle</tissue>
    </source>
</reference>
<evidence type="ECO:0000256" key="1">
    <source>
        <dbReference type="ARBA" id="ARBA00004173"/>
    </source>
</evidence>
<dbReference type="FunFam" id="3.30.460.10:FF:000018">
    <property type="entry name" value="Mitochondrial assembly of ribosomal large subunit 1"/>
    <property type="match status" value="1"/>
</dbReference>
<dbReference type="STRING" id="400727.A0A2T7PY21"/>
<dbReference type="PANTHER" id="PTHR21043">
    <property type="entry name" value="IOJAP SUPERFAMILY ORTHOLOG"/>
    <property type="match status" value="1"/>
</dbReference>
<comment type="similarity">
    <text evidence="2">Belongs to the Iojap/RsfS family.</text>
</comment>
<protein>
    <recommendedName>
        <fullName evidence="5">Mitochondrial assembly of ribosomal large subunit protein 1</fullName>
    </recommendedName>
</protein>
<sequence length="242" mass="28095">MNQLAHQFSEHPGREELYQNENLEQRKNTGLEATANNSSINIETLLEENESYAEIEDFSYQDEAENTMEEYMSERCIPISTERGKTGPFDVEELVKLLEEENGVDIRVLDIAPELRFVDHMVIVTGKSLRHMRAMAASVEWLYKKKRASTDRQFKLEGRDCKDWFAMDLGNIAVHIFKAETRQHYDLETLWTLGPEFDDPRHYADNETTNLSPAEQLWLENTQSENTVSTDESTQDKETQHA</sequence>
<dbReference type="PANTHER" id="PTHR21043:SF0">
    <property type="entry name" value="MITOCHONDRIAL ASSEMBLY OF RIBOSOMAL LARGE SUBUNIT PROTEIN 1"/>
    <property type="match status" value="1"/>
</dbReference>
<name>A0A2T7PY21_POMCA</name>
<feature type="compositionally biased region" description="Polar residues" evidence="6">
    <location>
        <begin position="212"/>
        <end position="232"/>
    </location>
</feature>
<feature type="region of interest" description="Disordered" evidence="6">
    <location>
        <begin position="212"/>
        <end position="242"/>
    </location>
</feature>
<dbReference type="SUPFAM" id="SSF81301">
    <property type="entry name" value="Nucleotidyltransferase"/>
    <property type="match status" value="1"/>
</dbReference>
<keyword evidence="8" id="KW-1185">Reference proteome</keyword>
<comment type="subcellular location">
    <subcellularLocation>
        <location evidence="1">Mitochondrion</location>
    </subcellularLocation>
</comment>
<evidence type="ECO:0000313" key="7">
    <source>
        <dbReference type="EMBL" id="PVD38308.1"/>
    </source>
</evidence>
<evidence type="ECO:0000256" key="2">
    <source>
        <dbReference type="ARBA" id="ARBA00010574"/>
    </source>
</evidence>
<organism evidence="7 8">
    <name type="scientific">Pomacea canaliculata</name>
    <name type="common">Golden apple snail</name>
    <dbReference type="NCBI Taxonomy" id="400727"/>
    <lineage>
        <taxon>Eukaryota</taxon>
        <taxon>Metazoa</taxon>
        <taxon>Spiralia</taxon>
        <taxon>Lophotrochozoa</taxon>
        <taxon>Mollusca</taxon>
        <taxon>Gastropoda</taxon>
        <taxon>Caenogastropoda</taxon>
        <taxon>Architaenioglossa</taxon>
        <taxon>Ampullarioidea</taxon>
        <taxon>Ampullariidae</taxon>
        <taxon>Pomacea</taxon>
    </lineage>
</organism>
<keyword evidence="3" id="KW-0496">Mitochondrion</keyword>
<evidence type="ECO:0000313" key="8">
    <source>
        <dbReference type="Proteomes" id="UP000245119"/>
    </source>
</evidence>
<dbReference type="Proteomes" id="UP000245119">
    <property type="component" value="Linkage Group LG1"/>
</dbReference>